<proteinExistence type="predicted"/>
<evidence type="ECO:0000313" key="3">
    <source>
        <dbReference type="EMBL" id="MBS2212632.1"/>
    </source>
</evidence>
<dbReference type="PANTHER" id="PTHR14969">
    <property type="entry name" value="SPHINGOSINE-1-PHOSPHATE PHOSPHOHYDROLASE"/>
    <property type="match status" value="1"/>
</dbReference>
<feature type="domain" description="Phosphatidic acid phosphatase type 2/haloperoxidase" evidence="2">
    <location>
        <begin position="39"/>
        <end position="140"/>
    </location>
</feature>
<protein>
    <submittedName>
        <fullName evidence="3">Phosphatase PAP2 family protein</fullName>
    </submittedName>
</protein>
<organism evidence="3 4">
    <name type="scientific">Carboxylicivirga mesophila</name>
    <dbReference type="NCBI Taxonomy" id="1166478"/>
    <lineage>
        <taxon>Bacteria</taxon>
        <taxon>Pseudomonadati</taxon>
        <taxon>Bacteroidota</taxon>
        <taxon>Bacteroidia</taxon>
        <taxon>Marinilabiliales</taxon>
        <taxon>Marinilabiliaceae</taxon>
        <taxon>Carboxylicivirga</taxon>
    </lineage>
</organism>
<dbReference type="SMART" id="SM00014">
    <property type="entry name" value="acidPPc"/>
    <property type="match status" value="1"/>
</dbReference>
<sequence length="147" mass="16276">MHIDNSISIDDFSQYAPIASVYALNLMGIEGRHKLLEQTILLSIASGITALTVNSLKYSTKVLRPDGTSYNSFPSGHTAIAFMGAEFLWQEYKHHSIWYGIGGYSVASATGLFRIYNDRHWFGDVIAGAGIGMLSAKFAYWLYPQIS</sequence>
<accession>A0ABS5KCS7</accession>
<reference evidence="3 4" key="1">
    <citation type="journal article" date="2014" name="Int. J. Syst. Evol. Microbiol.">
        <title>Carboxylicivirga gen. nov. in the family Marinilabiliaceae with two novel species, Carboxylicivirga mesophila sp. nov. and Carboxylicivirga taeanensis sp. nov., and reclassification of Cytophaga fermentans as Saccharicrinis fermentans gen. nov., comb. nov.</title>
        <authorList>
            <person name="Yang S.H."/>
            <person name="Seo H.S."/>
            <person name="Woo J.H."/>
            <person name="Oh H.M."/>
            <person name="Jang H."/>
            <person name="Lee J.H."/>
            <person name="Kim S.J."/>
            <person name="Kwon K.K."/>
        </authorList>
    </citation>
    <scope>NUCLEOTIDE SEQUENCE [LARGE SCALE GENOMIC DNA]</scope>
    <source>
        <strain evidence="3 4">JCM 18290</strain>
    </source>
</reference>
<dbReference type="Pfam" id="PF01569">
    <property type="entry name" value="PAP2"/>
    <property type="match status" value="1"/>
</dbReference>
<gene>
    <name evidence="3" type="ORF">KEM09_14535</name>
</gene>
<dbReference type="InterPro" id="IPR000326">
    <property type="entry name" value="PAP2/HPO"/>
</dbReference>
<name>A0ABS5KCS7_9BACT</name>
<comment type="caution">
    <text evidence="3">The sequence shown here is derived from an EMBL/GenBank/DDBJ whole genome shotgun (WGS) entry which is preliminary data.</text>
</comment>
<evidence type="ECO:0000259" key="2">
    <source>
        <dbReference type="SMART" id="SM00014"/>
    </source>
</evidence>
<evidence type="ECO:0000256" key="1">
    <source>
        <dbReference type="SAM" id="Phobius"/>
    </source>
</evidence>
<keyword evidence="1" id="KW-0472">Membrane</keyword>
<dbReference type="EMBL" id="JAGUCN010000017">
    <property type="protein sequence ID" value="MBS2212632.1"/>
    <property type="molecule type" value="Genomic_DNA"/>
</dbReference>
<dbReference type="Proteomes" id="UP000721861">
    <property type="component" value="Unassembled WGS sequence"/>
</dbReference>
<dbReference type="Gene3D" id="1.20.144.10">
    <property type="entry name" value="Phosphatidic acid phosphatase type 2/haloperoxidase"/>
    <property type="match status" value="1"/>
</dbReference>
<dbReference type="InterPro" id="IPR036938">
    <property type="entry name" value="PAP2/HPO_sf"/>
</dbReference>
<keyword evidence="4" id="KW-1185">Reference proteome</keyword>
<keyword evidence="1" id="KW-1133">Transmembrane helix</keyword>
<dbReference type="SUPFAM" id="SSF48317">
    <property type="entry name" value="Acid phosphatase/Vanadium-dependent haloperoxidase"/>
    <property type="match status" value="1"/>
</dbReference>
<dbReference type="PANTHER" id="PTHR14969:SF13">
    <property type="entry name" value="AT30094P"/>
    <property type="match status" value="1"/>
</dbReference>
<keyword evidence="1" id="KW-0812">Transmembrane</keyword>
<dbReference type="RefSeq" id="WP_212229392.1">
    <property type="nucleotide sequence ID" value="NZ_JAGUCN010000017.1"/>
</dbReference>
<feature type="transmembrane region" description="Helical" evidence="1">
    <location>
        <begin position="121"/>
        <end position="143"/>
    </location>
</feature>
<evidence type="ECO:0000313" key="4">
    <source>
        <dbReference type="Proteomes" id="UP000721861"/>
    </source>
</evidence>
<feature type="transmembrane region" description="Helical" evidence="1">
    <location>
        <begin position="96"/>
        <end position="115"/>
    </location>
</feature>
<dbReference type="CDD" id="cd03394">
    <property type="entry name" value="PAP2_like_5"/>
    <property type="match status" value="1"/>
</dbReference>